<feature type="domain" description="Integrator complex subunit 5 N-terminal" evidence="1">
    <location>
        <begin position="10"/>
        <end position="215"/>
    </location>
</feature>
<evidence type="ECO:0000313" key="4">
    <source>
        <dbReference type="Proteomes" id="UP001372834"/>
    </source>
</evidence>
<dbReference type="InterPro" id="IPR040316">
    <property type="entry name" value="INTS5"/>
</dbReference>
<proteinExistence type="predicted"/>
<dbReference type="Proteomes" id="UP001372834">
    <property type="component" value="Unassembled WGS sequence"/>
</dbReference>
<comment type="caution">
    <text evidence="3">The sequence shown here is derived from an EMBL/GenBank/DDBJ whole genome shotgun (WGS) entry which is preliminary data.</text>
</comment>
<evidence type="ECO:0000313" key="3">
    <source>
        <dbReference type="EMBL" id="KAK6620764.1"/>
    </source>
</evidence>
<evidence type="ECO:0008006" key="5">
    <source>
        <dbReference type="Google" id="ProtNLM"/>
    </source>
</evidence>
<dbReference type="InterPro" id="IPR016024">
    <property type="entry name" value="ARM-type_fold"/>
</dbReference>
<dbReference type="InterPro" id="IPR029444">
    <property type="entry name" value="INTS5_C"/>
</dbReference>
<sequence length="922" mass="102669">MGIEDKQASNILNELRTFIAGTTRSSKCNELELTKTALNLLQTLPASRDAVLEYFCSIFDAAVKKYVATIEKDKLINCQILLNQQEDAVVSEIHSVLCNFVTSSPEAWAPIISSWSLQLLGQVSSHYSQLPSSVGLNEALHWWMSCRAARTLVDITTQCLSCLIDSDTETCINSLLDTSVAHSPHFDWVVAHVGSSFPKTVITRVLSCGLKDFCAKKKLPNSSKSAKLNSVVGILGHLASSHFSNIRKALLELFEWTLQDPKDDIHRSAVIPFLLELASKSQVLLKALSTDVLHTLDMKTLSTLAEFAPKWTAYFKNDTEKLEDLIIHLALGCEKGGAKIISLLLDGTSYPDPNISDRAIVLLELLLEDIDVQLRSYKSTTIPFLESIKSEMRQVQHLLLSDNSLKQQTACRLFKLMGSVNPSVIVELSSYLLVRGTTNAHRATLLELIKSNCESNIVEEKNLLALALEEALRLTSGQLTEVTYESSAVECHLLWQNVAHLIRYELSSESTEPAEHVVCKAVVQNLFPLSDLLSSCYDSETLHAITTVIELLPLSSTSSLPLQLMLRLTKNCVKYFFVCVNEKDRAKKCINCNRACNLLSKLCCRSPAARSLALRDLLESSLFLSASCLFGAPKKEPLKESKQGCLLMEQNYRLGTTTILAQRQSSVFGNGAVGKVKKDEVVNAGLEEDIINENTMYLINAIRACCLDNTKINSDVKSSFSLDAVIQVSLLMVELISPDVMYNGLPWPEEEFCKVTIERDVHIRKIFDELPLAWKLLDFVAWNQPALCYCSVLLRALAATLKSQWSSTSTSDSPAVQWATVRLLEIMSLGQLLPSPLSSLQVAIPYLTAAEVVTLLQDCVWSYMRDNVPSPALFTRDPRSGIMWRDPNVEKPSTQYTETFRLILQNNIVRFGQLYAKLFIHQ</sequence>
<dbReference type="SUPFAM" id="SSF48371">
    <property type="entry name" value="ARM repeat"/>
    <property type="match status" value="1"/>
</dbReference>
<evidence type="ECO:0000259" key="1">
    <source>
        <dbReference type="Pfam" id="PF14837"/>
    </source>
</evidence>
<dbReference type="Pfam" id="PF14838">
    <property type="entry name" value="INTS5_C"/>
    <property type="match status" value="1"/>
</dbReference>
<dbReference type="Pfam" id="PF14837">
    <property type="entry name" value="INTS5_N"/>
    <property type="match status" value="1"/>
</dbReference>
<dbReference type="GO" id="GO:0034472">
    <property type="term" value="P:snRNA 3'-end processing"/>
    <property type="evidence" value="ECO:0007669"/>
    <property type="project" value="TreeGrafter"/>
</dbReference>
<name>A0AAN8S3H4_POLSC</name>
<gene>
    <name evidence="3" type="ORF">RUM43_011059</name>
</gene>
<accession>A0AAN8S3H4</accession>
<dbReference type="PANTHER" id="PTHR31697">
    <property type="entry name" value="INTEGRATOR COMPLEX SUBUNIT 5"/>
    <property type="match status" value="1"/>
</dbReference>
<reference evidence="3 4" key="1">
    <citation type="submission" date="2023-10" db="EMBL/GenBank/DDBJ databases">
        <title>Genomes of two closely related lineages of the louse Polyplax serrata with different host specificities.</title>
        <authorList>
            <person name="Martinu J."/>
            <person name="Tarabai H."/>
            <person name="Stefka J."/>
            <person name="Hypsa V."/>
        </authorList>
    </citation>
    <scope>NUCLEOTIDE SEQUENCE [LARGE SCALE GENOMIC DNA]</scope>
    <source>
        <strain evidence="3">HR10_N</strain>
    </source>
</reference>
<protein>
    <recommendedName>
        <fullName evidence="5">Integrator complex subunit 5</fullName>
    </recommendedName>
</protein>
<dbReference type="EMBL" id="JAWJWE010000039">
    <property type="protein sequence ID" value="KAK6620764.1"/>
    <property type="molecule type" value="Genomic_DNA"/>
</dbReference>
<dbReference type="InterPro" id="IPR029445">
    <property type="entry name" value="INTS5_N"/>
</dbReference>
<dbReference type="GO" id="GO:0032039">
    <property type="term" value="C:integrator complex"/>
    <property type="evidence" value="ECO:0007669"/>
    <property type="project" value="InterPro"/>
</dbReference>
<dbReference type="AlphaFoldDB" id="A0AAN8S3H4"/>
<dbReference type="PANTHER" id="PTHR31697:SF2">
    <property type="entry name" value="INTEGRATOR COMPLEX SUBUNIT 5"/>
    <property type="match status" value="1"/>
</dbReference>
<evidence type="ECO:0000259" key="2">
    <source>
        <dbReference type="Pfam" id="PF14838"/>
    </source>
</evidence>
<organism evidence="3 4">
    <name type="scientific">Polyplax serrata</name>
    <name type="common">Common mouse louse</name>
    <dbReference type="NCBI Taxonomy" id="468196"/>
    <lineage>
        <taxon>Eukaryota</taxon>
        <taxon>Metazoa</taxon>
        <taxon>Ecdysozoa</taxon>
        <taxon>Arthropoda</taxon>
        <taxon>Hexapoda</taxon>
        <taxon>Insecta</taxon>
        <taxon>Pterygota</taxon>
        <taxon>Neoptera</taxon>
        <taxon>Paraneoptera</taxon>
        <taxon>Psocodea</taxon>
        <taxon>Troctomorpha</taxon>
        <taxon>Phthiraptera</taxon>
        <taxon>Anoplura</taxon>
        <taxon>Polyplacidae</taxon>
        <taxon>Polyplax</taxon>
    </lineage>
</organism>
<feature type="domain" description="Integrator complex subunit 5 C-terminal" evidence="2">
    <location>
        <begin position="227"/>
        <end position="911"/>
    </location>
</feature>